<organism evidence="5 6">
    <name type="scientific">Terasakiella brassicae</name>
    <dbReference type="NCBI Taxonomy" id="1634917"/>
    <lineage>
        <taxon>Bacteria</taxon>
        <taxon>Pseudomonadati</taxon>
        <taxon>Pseudomonadota</taxon>
        <taxon>Alphaproteobacteria</taxon>
        <taxon>Rhodospirillales</taxon>
        <taxon>Terasakiellaceae</taxon>
        <taxon>Terasakiella</taxon>
    </lineage>
</organism>
<protein>
    <recommendedName>
        <fullName evidence="4">Transglycosylase SLT domain-containing protein</fullName>
    </recommendedName>
</protein>
<dbReference type="InterPro" id="IPR008258">
    <property type="entry name" value="Transglycosylase_SLT_dom_1"/>
</dbReference>
<keyword evidence="6" id="KW-1185">Reference proteome</keyword>
<proteinExistence type="inferred from homology"/>
<sequence>MFCMNVSNVSKKMKKYSLFSLSVFVLIAWSSVVQAEVKLNKNMDLCKNATRDVERRYQITPNLLRAISLTESGRWLAEDKVNIAWPWTVASGGAGEYFPTKGQAIAHVQKLQSEGVENIDVGCMQINLRYHPDAFQSLNEAFDPYQNAQYAAKFLTRLFKEEKSWSAAAGRYHSSEPTKNMYYREKVLSYWNYANREAHDDRVQVAQAQTQPDEVKRVMPVDHTRIAMLNNSFRTRIAQQREDLGKAQVIANRLAQYRQHMGGTVNQAKSRAIREQKAKKTLTNMSAGQQKLNRFDFAKRRASQLEKWRRTTANPDLLAQAKQNETSTTHTLLD</sequence>
<evidence type="ECO:0000256" key="3">
    <source>
        <dbReference type="SAM" id="SignalP"/>
    </source>
</evidence>
<feature type="signal peptide" evidence="3">
    <location>
        <begin position="1"/>
        <end position="35"/>
    </location>
</feature>
<dbReference type="InterPro" id="IPR023346">
    <property type="entry name" value="Lysozyme-like_dom_sf"/>
</dbReference>
<dbReference type="Gene3D" id="1.10.530.10">
    <property type="match status" value="1"/>
</dbReference>
<reference evidence="5" key="2">
    <citation type="submission" date="2020-09" db="EMBL/GenBank/DDBJ databases">
        <authorList>
            <person name="Sun Q."/>
            <person name="Zhou Y."/>
        </authorList>
    </citation>
    <scope>NUCLEOTIDE SEQUENCE</scope>
    <source>
        <strain evidence="5">CGMCC 1.15254</strain>
    </source>
</reference>
<dbReference type="EMBL" id="BMHV01000035">
    <property type="protein sequence ID" value="GGF75026.1"/>
    <property type="molecule type" value="Genomic_DNA"/>
</dbReference>
<evidence type="ECO:0000256" key="2">
    <source>
        <dbReference type="SAM" id="MobiDB-lite"/>
    </source>
</evidence>
<feature type="domain" description="Transglycosylase SLT" evidence="4">
    <location>
        <begin position="53"/>
        <end position="177"/>
    </location>
</feature>
<feature type="chain" id="PRO_5037318164" description="Transglycosylase SLT domain-containing protein" evidence="3">
    <location>
        <begin position="36"/>
        <end position="334"/>
    </location>
</feature>
<evidence type="ECO:0000256" key="1">
    <source>
        <dbReference type="ARBA" id="ARBA00009387"/>
    </source>
</evidence>
<feature type="compositionally biased region" description="Polar residues" evidence="2">
    <location>
        <begin position="321"/>
        <end position="334"/>
    </location>
</feature>
<reference evidence="5" key="1">
    <citation type="journal article" date="2014" name="Int. J. Syst. Evol. Microbiol.">
        <title>Complete genome sequence of Corynebacterium casei LMG S-19264T (=DSM 44701T), isolated from a smear-ripened cheese.</title>
        <authorList>
            <consortium name="US DOE Joint Genome Institute (JGI-PGF)"/>
            <person name="Walter F."/>
            <person name="Albersmeier A."/>
            <person name="Kalinowski J."/>
            <person name="Ruckert C."/>
        </authorList>
    </citation>
    <scope>NUCLEOTIDE SEQUENCE</scope>
    <source>
        <strain evidence="5">CGMCC 1.15254</strain>
    </source>
</reference>
<comment type="caution">
    <text evidence="5">The sequence shown here is derived from an EMBL/GenBank/DDBJ whole genome shotgun (WGS) entry which is preliminary data.</text>
</comment>
<dbReference type="Pfam" id="PF01464">
    <property type="entry name" value="SLT"/>
    <property type="match status" value="1"/>
</dbReference>
<evidence type="ECO:0000259" key="4">
    <source>
        <dbReference type="Pfam" id="PF01464"/>
    </source>
</evidence>
<feature type="region of interest" description="Disordered" evidence="2">
    <location>
        <begin position="308"/>
        <end position="334"/>
    </location>
</feature>
<dbReference type="Proteomes" id="UP000632498">
    <property type="component" value="Unassembled WGS sequence"/>
</dbReference>
<keyword evidence="3" id="KW-0732">Signal</keyword>
<evidence type="ECO:0000313" key="5">
    <source>
        <dbReference type="EMBL" id="GGF75026.1"/>
    </source>
</evidence>
<evidence type="ECO:0000313" key="6">
    <source>
        <dbReference type="Proteomes" id="UP000632498"/>
    </source>
</evidence>
<name>A0A917C6X9_9PROT</name>
<gene>
    <name evidence="5" type="ORF">GCM10011332_31330</name>
</gene>
<comment type="similarity">
    <text evidence="1">Belongs to the virb1 family.</text>
</comment>
<accession>A0A917C6X9</accession>
<dbReference type="AlphaFoldDB" id="A0A917C6X9"/>
<dbReference type="SUPFAM" id="SSF53955">
    <property type="entry name" value="Lysozyme-like"/>
    <property type="match status" value="1"/>
</dbReference>